<dbReference type="GO" id="GO:0020037">
    <property type="term" value="F:heme binding"/>
    <property type="evidence" value="ECO:0007669"/>
    <property type="project" value="InterPro"/>
</dbReference>
<keyword evidence="2" id="KW-0479">Metal-binding</keyword>
<dbReference type="InterPro" id="IPR036127">
    <property type="entry name" value="CcmE-like_sf"/>
</dbReference>
<proteinExistence type="predicted"/>
<dbReference type="GO" id="GO:0017003">
    <property type="term" value="P:protein-heme linkage"/>
    <property type="evidence" value="ECO:0007669"/>
    <property type="project" value="InterPro"/>
</dbReference>
<evidence type="ECO:0000256" key="4">
    <source>
        <dbReference type="ARBA" id="ARBA00023136"/>
    </source>
</evidence>
<evidence type="ECO:0000313" key="6">
    <source>
        <dbReference type="EMBL" id="TSJ39485.1"/>
    </source>
</evidence>
<keyword evidence="4 5" id="KW-0472">Membrane</keyword>
<evidence type="ECO:0000256" key="2">
    <source>
        <dbReference type="ARBA" id="ARBA00022617"/>
    </source>
</evidence>
<sequence length="136" mass="15154">MKKSSIFGLVVIAIAIAVIISVYSNSSTYGSFKDAANTNSELHVVGHLNKDKKLVYDATKDANYFSFYMKDNNGEECKVVFTGSKPQDFERSEQIVLTGKMEGNEFHAMHILMKCPSKYTKDQVEITEAKAKQASI</sequence>
<keyword evidence="5" id="KW-0812">Transmembrane</keyword>
<reference evidence="6 7" key="1">
    <citation type="submission" date="2019-07" db="EMBL/GenBank/DDBJ databases">
        <authorList>
            <person name="Huq M.A."/>
        </authorList>
    </citation>
    <scope>NUCLEOTIDE SEQUENCE [LARGE SCALE GENOMIC DNA]</scope>
    <source>
        <strain evidence="6 7">MAH-19</strain>
    </source>
</reference>
<dbReference type="EMBL" id="VLPK01000003">
    <property type="protein sequence ID" value="TSJ39485.1"/>
    <property type="molecule type" value="Genomic_DNA"/>
</dbReference>
<dbReference type="OrthoDB" id="1524250at2"/>
<evidence type="ECO:0000313" key="7">
    <source>
        <dbReference type="Proteomes" id="UP000318733"/>
    </source>
</evidence>
<comment type="caution">
    <text evidence="6">The sequence shown here is derived from an EMBL/GenBank/DDBJ whole genome shotgun (WGS) entry which is preliminary data.</text>
</comment>
<evidence type="ECO:0000256" key="1">
    <source>
        <dbReference type="ARBA" id="ARBA00004370"/>
    </source>
</evidence>
<gene>
    <name evidence="6" type="ORF">FO440_17225</name>
</gene>
<dbReference type="Pfam" id="PF03100">
    <property type="entry name" value="CcmE"/>
    <property type="match status" value="1"/>
</dbReference>
<keyword evidence="3" id="KW-0201">Cytochrome c-type biogenesis</keyword>
<feature type="transmembrane region" description="Helical" evidence="5">
    <location>
        <begin position="6"/>
        <end position="23"/>
    </location>
</feature>
<protein>
    <submittedName>
        <fullName evidence="6">Cytochrome c maturation protein CcmE</fullName>
    </submittedName>
</protein>
<organism evidence="6 7">
    <name type="scientific">Mucilaginibacter corticis</name>
    <dbReference type="NCBI Taxonomy" id="2597670"/>
    <lineage>
        <taxon>Bacteria</taxon>
        <taxon>Pseudomonadati</taxon>
        <taxon>Bacteroidota</taxon>
        <taxon>Sphingobacteriia</taxon>
        <taxon>Sphingobacteriales</taxon>
        <taxon>Sphingobacteriaceae</taxon>
        <taxon>Mucilaginibacter</taxon>
    </lineage>
</organism>
<evidence type="ECO:0000256" key="5">
    <source>
        <dbReference type="SAM" id="Phobius"/>
    </source>
</evidence>
<keyword evidence="2" id="KW-0408">Iron</keyword>
<keyword evidence="7" id="KW-1185">Reference proteome</keyword>
<dbReference type="GO" id="GO:0005886">
    <property type="term" value="C:plasma membrane"/>
    <property type="evidence" value="ECO:0007669"/>
    <property type="project" value="InterPro"/>
</dbReference>
<keyword evidence="5" id="KW-1133">Transmembrane helix</keyword>
<dbReference type="InterPro" id="IPR012340">
    <property type="entry name" value="NA-bd_OB-fold"/>
</dbReference>
<dbReference type="Gene3D" id="2.40.50.140">
    <property type="entry name" value="Nucleic acid-binding proteins"/>
    <property type="match status" value="1"/>
</dbReference>
<evidence type="ECO:0000256" key="3">
    <source>
        <dbReference type="ARBA" id="ARBA00022748"/>
    </source>
</evidence>
<name>A0A556MI39_9SPHI</name>
<keyword evidence="2" id="KW-0349">Heme</keyword>
<dbReference type="InterPro" id="IPR004329">
    <property type="entry name" value="CcmE"/>
</dbReference>
<dbReference type="Proteomes" id="UP000318733">
    <property type="component" value="Unassembled WGS sequence"/>
</dbReference>
<dbReference type="AlphaFoldDB" id="A0A556MI39"/>
<accession>A0A556MI39</accession>
<comment type="subcellular location">
    <subcellularLocation>
        <location evidence="1">Membrane</location>
    </subcellularLocation>
</comment>
<dbReference type="SUPFAM" id="SSF82093">
    <property type="entry name" value="Heme chaperone CcmE"/>
    <property type="match status" value="1"/>
</dbReference>
<dbReference type="RefSeq" id="WP_144249522.1">
    <property type="nucleotide sequence ID" value="NZ_VLPK01000003.1"/>
</dbReference>
<dbReference type="GO" id="GO:0017004">
    <property type="term" value="P:cytochrome complex assembly"/>
    <property type="evidence" value="ECO:0007669"/>
    <property type="project" value="UniProtKB-KW"/>
</dbReference>